<dbReference type="AlphaFoldDB" id="X1UII0"/>
<feature type="non-terminal residue" evidence="2">
    <location>
        <position position="118"/>
    </location>
</feature>
<dbReference type="GO" id="GO:0008757">
    <property type="term" value="F:S-adenosylmethionine-dependent methyltransferase activity"/>
    <property type="evidence" value="ECO:0007669"/>
    <property type="project" value="InterPro"/>
</dbReference>
<comment type="caution">
    <text evidence="2">The sequence shown here is derived from an EMBL/GenBank/DDBJ whole genome shotgun (WGS) entry which is preliminary data.</text>
</comment>
<dbReference type="InterPro" id="IPR029063">
    <property type="entry name" value="SAM-dependent_MTases_sf"/>
</dbReference>
<dbReference type="InterPro" id="IPR013216">
    <property type="entry name" value="Methyltransf_11"/>
</dbReference>
<protein>
    <recommendedName>
        <fullName evidence="1">Methyltransferase type 11 domain-containing protein</fullName>
    </recommendedName>
</protein>
<evidence type="ECO:0000313" key="2">
    <source>
        <dbReference type="EMBL" id="GAJ17263.1"/>
    </source>
</evidence>
<dbReference type="SUPFAM" id="SSF53335">
    <property type="entry name" value="S-adenosyl-L-methionine-dependent methyltransferases"/>
    <property type="match status" value="1"/>
</dbReference>
<gene>
    <name evidence="2" type="ORF">S12H4_60990</name>
</gene>
<dbReference type="EMBL" id="BARW01040322">
    <property type="protein sequence ID" value="GAJ17263.1"/>
    <property type="molecule type" value="Genomic_DNA"/>
</dbReference>
<dbReference type="Gene3D" id="3.40.50.150">
    <property type="entry name" value="Vaccinia Virus protein VP39"/>
    <property type="match status" value="1"/>
</dbReference>
<sequence>MLEVKMKRVRVPSFAGIERVRRKEITKKTREKVFHYLKDCSGLSIMDVGCGYGEYMAEAIKRGGTVYGLHSDIYQMALAHIYFVEKLGISESDYHLFHHDIQEVFKKEELFDVVFCLN</sequence>
<accession>X1UII0</accession>
<dbReference type="Pfam" id="PF08241">
    <property type="entry name" value="Methyltransf_11"/>
    <property type="match status" value="1"/>
</dbReference>
<name>X1UII0_9ZZZZ</name>
<reference evidence="2" key="1">
    <citation type="journal article" date="2014" name="Front. Microbiol.">
        <title>High frequency of phylogenetically diverse reductive dehalogenase-homologous genes in deep subseafloor sedimentary metagenomes.</title>
        <authorList>
            <person name="Kawai M."/>
            <person name="Futagami T."/>
            <person name="Toyoda A."/>
            <person name="Takaki Y."/>
            <person name="Nishi S."/>
            <person name="Hori S."/>
            <person name="Arai W."/>
            <person name="Tsubouchi T."/>
            <person name="Morono Y."/>
            <person name="Uchiyama I."/>
            <person name="Ito T."/>
            <person name="Fujiyama A."/>
            <person name="Inagaki F."/>
            <person name="Takami H."/>
        </authorList>
    </citation>
    <scope>NUCLEOTIDE SEQUENCE</scope>
    <source>
        <strain evidence="2">Expedition CK06-06</strain>
    </source>
</reference>
<organism evidence="2">
    <name type="scientific">marine sediment metagenome</name>
    <dbReference type="NCBI Taxonomy" id="412755"/>
    <lineage>
        <taxon>unclassified sequences</taxon>
        <taxon>metagenomes</taxon>
        <taxon>ecological metagenomes</taxon>
    </lineage>
</organism>
<feature type="domain" description="Methyltransferase type 11" evidence="1">
    <location>
        <begin position="47"/>
        <end position="117"/>
    </location>
</feature>
<evidence type="ECO:0000259" key="1">
    <source>
        <dbReference type="Pfam" id="PF08241"/>
    </source>
</evidence>
<proteinExistence type="predicted"/>